<gene>
    <name evidence="1" type="ORF">FJTKL_02587</name>
</gene>
<dbReference type="EMBL" id="JBAWTH010000144">
    <property type="protein sequence ID" value="KAL2274979.1"/>
    <property type="molecule type" value="Genomic_DNA"/>
</dbReference>
<comment type="caution">
    <text evidence="1">The sequence shown here is derived from an EMBL/GenBank/DDBJ whole genome shotgun (WGS) entry which is preliminary data.</text>
</comment>
<name>A0ABR4DXU5_9PEZI</name>
<protein>
    <submittedName>
        <fullName evidence="1">Uncharacterized protein</fullName>
    </submittedName>
</protein>
<reference evidence="1 2" key="1">
    <citation type="submission" date="2024-03" db="EMBL/GenBank/DDBJ databases">
        <title>A high-quality draft genome sequence of Diaporthe vaccinii, a causative agent of upright dieback and viscid rot disease in cranberry plants.</title>
        <authorList>
            <person name="Sarrasin M."/>
            <person name="Lang B.F."/>
            <person name="Burger G."/>
        </authorList>
    </citation>
    <scope>NUCLEOTIDE SEQUENCE [LARGE SCALE GENOMIC DNA]</scope>
    <source>
        <strain evidence="1 2">IS7</strain>
    </source>
</reference>
<organism evidence="1 2">
    <name type="scientific">Diaporthe vaccinii</name>
    <dbReference type="NCBI Taxonomy" id="105482"/>
    <lineage>
        <taxon>Eukaryota</taxon>
        <taxon>Fungi</taxon>
        <taxon>Dikarya</taxon>
        <taxon>Ascomycota</taxon>
        <taxon>Pezizomycotina</taxon>
        <taxon>Sordariomycetes</taxon>
        <taxon>Sordariomycetidae</taxon>
        <taxon>Diaporthales</taxon>
        <taxon>Diaporthaceae</taxon>
        <taxon>Diaporthe</taxon>
        <taxon>Diaporthe eres species complex</taxon>
    </lineage>
</organism>
<keyword evidence="2" id="KW-1185">Reference proteome</keyword>
<accession>A0ABR4DXU5</accession>
<evidence type="ECO:0000313" key="1">
    <source>
        <dbReference type="EMBL" id="KAL2274979.1"/>
    </source>
</evidence>
<sequence length="110" mass="11965">MAICHDGCAGALTSGLLSQWISLDPKHPCPAAHTRRRVSELERGPSLLSTSGYKEVQSLASTGPARVGRDHHNIHSYYKKKKSHPSARSFPDISIHPLITPHHVCSGLLP</sequence>
<evidence type="ECO:0000313" key="2">
    <source>
        <dbReference type="Proteomes" id="UP001600888"/>
    </source>
</evidence>
<dbReference type="Proteomes" id="UP001600888">
    <property type="component" value="Unassembled WGS sequence"/>
</dbReference>
<proteinExistence type="predicted"/>